<proteinExistence type="predicted"/>
<gene>
    <name evidence="2" type="ORF">A4A49_25237</name>
</gene>
<keyword evidence="3" id="KW-1185">Reference proteome</keyword>
<accession>A0A1J6IS18</accession>
<reference evidence="2" key="1">
    <citation type="submission" date="2016-11" db="EMBL/GenBank/DDBJ databases">
        <title>The genome of Nicotiana attenuata.</title>
        <authorList>
            <person name="Xu S."/>
            <person name="Brockmoeller T."/>
            <person name="Gaquerel E."/>
            <person name="Navarro A."/>
            <person name="Kuhl H."/>
            <person name="Gase K."/>
            <person name="Ling Z."/>
            <person name="Zhou W."/>
            <person name="Kreitzer C."/>
            <person name="Stanke M."/>
            <person name="Tang H."/>
            <person name="Lyons E."/>
            <person name="Pandey P."/>
            <person name="Pandey S.P."/>
            <person name="Timmermann B."/>
            <person name="Baldwin I.T."/>
        </authorList>
    </citation>
    <scope>NUCLEOTIDE SEQUENCE [LARGE SCALE GENOMIC DNA]</scope>
    <source>
        <strain evidence="2">UT</strain>
    </source>
</reference>
<dbReference type="EMBL" id="MJEQ01037187">
    <property type="protein sequence ID" value="OIT03360.1"/>
    <property type="molecule type" value="Genomic_DNA"/>
</dbReference>
<evidence type="ECO:0000313" key="3">
    <source>
        <dbReference type="Proteomes" id="UP000187609"/>
    </source>
</evidence>
<feature type="compositionally biased region" description="Basic and acidic residues" evidence="1">
    <location>
        <begin position="124"/>
        <end position="145"/>
    </location>
</feature>
<evidence type="ECO:0000256" key="1">
    <source>
        <dbReference type="SAM" id="MobiDB-lite"/>
    </source>
</evidence>
<feature type="compositionally biased region" description="Basic and acidic residues" evidence="1">
    <location>
        <begin position="25"/>
        <end position="34"/>
    </location>
</feature>
<evidence type="ECO:0000313" key="2">
    <source>
        <dbReference type="EMBL" id="OIT03360.1"/>
    </source>
</evidence>
<feature type="region of interest" description="Disordered" evidence="1">
    <location>
        <begin position="1"/>
        <end position="145"/>
    </location>
</feature>
<feature type="compositionally biased region" description="Polar residues" evidence="1">
    <location>
        <begin position="1"/>
        <end position="19"/>
    </location>
</feature>
<comment type="caution">
    <text evidence="2">The sequence shown here is derived from an EMBL/GenBank/DDBJ whole genome shotgun (WGS) entry which is preliminary data.</text>
</comment>
<organism evidence="2 3">
    <name type="scientific">Nicotiana attenuata</name>
    <name type="common">Coyote tobacco</name>
    <dbReference type="NCBI Taxonomy" id="49451"/>
    <lineage>
        <taxon>Eukaryota</taxon>
        <taxon>Viridiplantae</taxon>
        <taxon>Streptophyta</taxon>
        <taxon>Embryophyta</taxon>
        <taxon>Tracheophyta</taxon>
        <taxon>Spermatophyta</taxon>
        <taxon>Magnoliopsida</taxon>
        <taxon>eudicotyledons</taxon>
        <taxon>Gunneridae</taxon>
        <taxon>Pentapetalae</taxon>
        <taxon>asterids</taxon>
        <taxon>lamiids</taxon>
        <taxon>Solanales</taxon>
        <taxon>Solanaceae</taxon>
        <taxon>Nicotianoideae</taxon>
        <taxon>Nicotianeae</taxon>
        <taxon>Nicotiana</taxon>
    </lineage>
</organism>
<protein>
    <submittedName>
        <fullName evidence="2">Uncharacterized protein</fullName>
    </submittedName>
</protein>
<name>A0A1J6IS18_NICAT</name>
<feature type="compositionally biased region" description="Basic and acidic residues" evidence="1">
    <location>
        <begin position="85"/>
        <end position="115"/>
    </location>
</feature>
<dbReference type="Proteomes" id="UP000187609">
    <property type="component" value="Unassembled WGS sequence"/>
</dbReference>
<dbReference type="SMR" id="A0A1J6IS18"/>
<dbReference type="AlphaFoldDB" id="A0A1J6IS18"/>
<dbReference type="Gramene" id="OIT03360">
    <property type="protein sequence ID" value="OIT03360"/>
    <property type="gene ID" value="A4A49_25237"/>
</dbReference>
<sequence>MRTNNRLKSQPERQQVLQSHRTKRKQTEKAKELPTRQLIDESEQEEEEPLVRRTVKRGTTKTSSNLLSKGIEIGEPVPHQSKSSKQSDPKDKGKQKATAESKSESDSDDELRQVDMSDEDEGEPIDRADWEKNFENDDMEAKDPGPYDVTHVLEPNKGRSSKLTIQQLFEQMQADMKENKAELIATRAELSATRAELIQTHADLSRVQAEQVTVMREVSLLLRALVQNTDIDISQLLASSTAGPSTSAPPIVPEAPSFMPTEAAVSHATDSAPIGDDRTVTKLPIREDAIARPEGAMIDVVGASSTHSDVAATSIPAAHTTAATALSQTAEEPSTLT</sequence>